<evidence type="ECO:0000256" key="5">
    <source>
        <dbReference type="ARBA" id="ARBA00022989"/>
    </source>
</evidence>
<keyword evidence="8 11" id="KW-0449">Lipoprotein</keyword>
<dbReference type="InterPro" id="IPR039859">
    <property type="entry name" value="PFA4/ZDH16/20/ERF2-like"/>
</dbReference>
<sequence>MPGGILGRLVVNFVVLLISFIAYSSQIFVIWPWYGRVLSVELIVLLLPFNILVGLLFWNYFLTVTTDPGRVPDNWKPDTNAEGYEVKKLTGGPRYCRYCERPKPPRTHHCRQCGTCVLRMDHHCPWVNNCVGHFNHGHFIRFLFFVDLACSYHLAMVWRRLYVSLGTRYWHEEPDTTEMIFMILNMITCIPVLVCVGIFSLYHFNAILKNTTTIERWEKDKVATMVRRGRVQQVKFPYNIGRRRNIESVLGKNPYLWCWPTKAPGSGLKYEITSNDDPISEEEDYPSRDEESKRFELPDSPWTFENGSVNPNLQPSNSARRRAAKQQQHGASSLPPYHPDYVPPAPGGSYTYADDDDEDEDEDDYEGDPSRVRVRRGSEGYEVRPANREDMLARYLSEMGGKRYNYYVPEPASGSEDEGDEEEDQYGEDAPLFRPQDVVL</sequence>
<dbReference type="AlphaFoldDB" id="A0A8H6W257"/>
<evidence type="ECO:0000256" key="12">
    <source>
        <dbReference type="RuleBase" id="RU079119"/>
    </source>
</evidence>
<feature type="domain" description="Palmitoyltransferase DHHC" evidence="14">
    <location>
        <begin position="92"/>
        <end position="219"/>
    </location>
</feature>
<keyword evidence="4 11" id="KW-0256">Endoplasmic reticulum</keyword>
<dbReference type="PANTHER" id="PTHR12246">
    <property type="entry name" value="PALMITOYLTRANSFERASE ZDHHC16"/>
    <property type="match status" value="1"/>
</dbReference>
<evidence type="ECO:0000256" key="11">
    <source>
        <dbReference type="HAMAP-Rule" id="MF_03199"/>
    </source>
</evidence>
<dbReference type="GO" id="GO:0019706">
    <property type="term" value="F:protein-cysteine S-palmitoyltransferase activity"/>
    <property type="evidence" value="ECO:0007669"/>
    <property type="project" value="UniProtKB-UniRule"/>
</dbReference>
<evidence type="ECO:0000259" key="14">
    <source>
        <dbReference type="Pfam" id="PF01529"/>
    </source>
</evidence>
<dbReference type="EMBL" id="JACAZE010000012">
    <property type="protein sequence ID" value="KAF7302759.1"/>
    <property type="molecule type" value="Genomic_DNA"/>
</dbReference>
<name>A0A8H6W257_MYCCL</name>
<proteinExistence type="inferred from homology"/>
<comment type="domain">
    <text evidence="11 12">The DHHC domain is required for palmitoyltransferase activity.</text>
</comment>
<dbReference type="InterPro" id="IPR033682">
    <property type="entry name" value="PFA4"/>
</dbReference>
<keyword evidence="6 11" id="KW-0472">Membrane</keyword>
<keyword evidence="9 11" id="KW-0012">Acyltransferase</keyword>
<feature type="compositionally biased region" description="Pro residues" evidence="13">
    <location>
        <begin position="336"/>
        <end position="346"/>
    </location>
</feature>
<evidence type="ECO:0000256" key="6">
    <source>
        <dbReference type="ARBA" id="ARBA00023136"/>
    </source>
</evidence>
<feature type="compositionally biased region" description="Acidic residues" evidence="13">
    <location>
        <begin position="353"/>
        <end position="367"/>
    </location>
</feature>
<evidence type="ECO:0000256" key="7">
    <source>
        <dbReference type="ARBA" id="ARBA00023139"/>
    </source>
</evidence>
<keyword evidence="5 11" id="KW-1133">Transmembrane helix</keyword>
<accession>A0A8H6W257</accession>
<feature type="transmembrane region" description="Helical" evidence="11 12">
    <location>
        <begin position="179"/>
        <end position="202"/>
    </location>
</feature>
<gene>
    <name evidence="11" type="primary">PFA4</name>
    <name evidence="15" type="ORF">HMN09_00910900</name>
</gene>
<comment type="subcellular location">
    <subcellularLocation>
        <location evidence="11">Endoplasmic reticulum membrane</location>
        <topology evidence="11">Multi-pass membrane protein</topology>
    </subcellularLocation>
    <subcellularLocation>
        <location evidence="1">Membrane</location>
        <topology evidence="1">Multi-pass membrane protein</topology>
    </subcellularLocation>
</comment>
<dbReference type="EC" id="2.3.1.225" evidence="11"/>
<dbReference type="OrthoDB" id="331948at2759"/>
<feature type="compositionally biased region" description="Acidic residues" evidence="13">
    <location>
        <begin position="415"/>
        <end position="427"/>
    </location>
</feature>
<keyword evidence="16" id="KW-1185">Reference proteome</keyword>
<dbReference type="Pfam" id="PF01529">
    <property type="entry name" value="DHHC"/>
    <property type="match status" value="1"/>
</dbReference>
<comment type="catalytic activity">
    <reaction evidence="10 11 12">
        <text>L-cysteinyl-[protein] + hexadecanoyl-CoA = S-hexadecanoyl-L-cysteinyl-[protein] + CoA</text>
        <dbReference type="Rhea" id="RHEA:36683"/>
        <dbReference type="Rhea" id="RHEA-COMP:10131"/>
        <dbReference type="Rhea" id="RHEA-COMP:11032"/>
        <dbReference type="ChEBI" id="CHEBI:29950"/>
        <dbReference type="ChEBI" id="CHEBI:57287"/>
        <dbReference type="ChEBI" id="CHEBI:57379"/>
        <dbReference type="ChEBI" id="CHEBI:74151"/>
        <dbReference type="EC" id="2.3.1.225"/>
    </reaction>
</comment>
<feature type="region of interest" description="Disordered" evidence="13">
    <location>
        <begin position="402"/>
        <end position="440"/>
    </location>
</feature>
<comment type="function">
    <text evidence="11">Mediates the reversible addition of palmitate to target proteins, thereby regulating their membrane association and biological function.</text>
</comment>
<feature type="transmembrane region" description="Helical" evidence="11 12">
    <location>
        <begin position="139"/>
        <end position="158"/>
    </location>
</feature>
<feature type="compositionally biased region" description="Basic and acidic residues" evidence="13">
    <location>
        <begin position="285"/>
        <end position="297"/>
    </location>
</feature>
<protein>
    <recommendedName>
        <fullName evidence="11">Palmitoyltransferase PFA4</fullName>
        <ecNumber evidence="11">2.3.1.225</ecNumber>
    </recommendedName>
    <alternativeName>
        <fullName evidence="11">Protein S-acyltransferase</fullName>
        <shortName evidence="11">PAT</shortName>
    </alternativeName>
    <alternativeName>
        <fullName evidence="11">Protein fatty acyltransferase 4</fullName>
    </alternativeName>
</protein>
<organism evidence="15 16">
    <name type="scientific">Mycena chlorophos</name>
    <name type="common">Agaric fungus</name>
    <name type="synonym">Agaricus chlorophos</name>
    <dbReference type="NCBI Taxonomy" id="658473"/>
    <lineage>
        <taxon>Eukaryota</taxon>
        <taxon>Fungi</taxon>
        <taxon>Dikarya</taxon>
        <taxon>Basidiomycota</taxon>
        <taxon>Agaricomycotina</taxon>
        <taxon>Agaricomycetes</taxon>
        <taxon>Agaricomycetidae</taxon>
        <taxon>Agaricales</taxon>
        <taxon>Marasmiineae</taxon>
        <taxon>Mycenaceae</taxon>
        <taxon>Mycena</taxon>
    </lineage>
</organism>
<reference evidence="15" key="1">
    <citation type="submission" date="2020-05" db="EMBL/GenBank/DDBJ databases">
        <title>Mycena genomes resolve the evolution of fungal bioluminescence.</title>
        <authorList>
            <person name="Tsai I.J."/>
        </authorList>
    </citation>
    <scope>NUCLEOTIDE SEQUENCE</scope>
    <source>
        <strain evidence="15">110903Hualien_Pintung</strain>
    </source>
</reference>
<evidence type="ECO:0000256" key="8">
    <source>
        <dbReference type="ARBA" id="ARBA00023288"/>
    </source>
</evidence>
<evidence type="ECO:0000256" key="13">
    <source>
        <dbReference type="SAM" id="MobiDB-lite"/>
    </source>
</evidence>
<dbReference type="Proteomes" id="UP000613580">
    <property type="component" value="Unassembled WGS sequence"/>
</dbReference>
<keyword evidence="2 11" id="KW-0808">Transferase</keyword>
<feature type="transmembrane region" description="Helical" evidence="11 12">
    <location>
        <begin position="6"/>
        <end position="30"/>
    </location>
</feature>
<feature type="compositionally biased region" description="Basic and acidic residues" evidence="13">
    <location>
        <begin position="368"/>
        <end position="381"/>
    </location>
</feature>
<keyword evidence="3 11" id="KW-0812">Transmembrane</keyword>
<feature type="region of interest" description="Disordered" evidence="13">
    <location>
        <begin position="269"/>
        <end position="381"/>
    </location>
</feature>
<evidence type="ECO:0000256" key="1">
    <source>
        <dbReference type="ARBA" id="ARBA00004141"/>
    </source>
</evidence>
<evidence type="ECO:0000256" key="10">
    <source>
        <dbReference type="ARBA" id="ARBA00048048"/>
    </source>
</evidence>
<evidence type="ECO:0000256" key="4">
    <source>
        <dbReference type="ARBA" id="ARBA00022824"/>
    </source>
</evidence>
<feature type="active site" description="S-palmitoyl cysteine intermediate" evidence="11">
    <location>
        <position position="124"/>
    </location>
</feature>
<feature type="compositionally biased region" description="Polar residues" evidence="13">
    <location>
        <begin position="303"/>
        <end position="318"/>
    </location>
</feature>
<evidence type="ECO:0000313" key="16">
    <source>
        <dbReference type="Proteomes" id="UP000613580"/>
    </source>
</evidence>
<comment type="caution">
    <text evidence="15">The sequence shown here is derived from an EMBL/GenBank/DDBJ whole genome shotgun (WGS) entry which is preliminary data.</text>
</comment>
<dbReference type="GO" id="GO:0005789">
    <property type="term" value="C:endoplasmic reticulum membrane"/>
    <property type="evidence" value="ECO:0007669"/>
    <property type="project" value="UniProtKB-SubCell"/>
</dbReference>
<keyword evidence="7 11" id="KW-0564">Palmitate</keyword>
<evidence type="ECO:0000256" key="2">
    <source>
        <dbReference type="ARBA" id="ARBA00022679"/>
    </source>
</evidence>
<evidence type="ECO:0000313" key="15">
    <source>
        <dbReference type="EMBL" id="KAF7302759.1"/>
    </source>
</evidence>
<feature type="transmembrane region" description="Helical" evidence="11 12">
    <location>
        <begin position="42"/>
        <end position="61"/>
    </location>
</feature>
<comment type="similarity">
    <text evidence="11">Belongs to the DHHC palmitoyltransferase family. PFA4 subfamily.</text>
</comment>
<evidence type="ECO:0000256" key="9">
    <source>
        <dbReference type="ARBA" id="ARBA00023315"/>
    </source>
</evidence>
<dbReference type="HAMAP" id="MF_03199">
    <property type="entry name" value="DHHC_PAT_PFA4"/>
    <property type="match status" value="1"/>
</dbReference>
<dbReference type="PROSITE" id="PS50216">
    <property type="entry name" value="DHHC"/>
    <property type="match status" value="1"/>
</dbReference>
<evidence type="ECO:0000256" key="3">
    <source>
        <dbReference type="ARBA" id="ARBA00022692"/>
    </source>
</evidence>
<dbReference type="InterPro" id="IPR001594">
    <property type="entry name" value="Palmitoyltrfase_DHHC"/>
</dbReference>